<dbReference type="RefSeq" id="WP_330928756.1">
    <property type="nucleotide sequence ID" value="NZ_CP119075.1"/>
</dbReference>
<dbReference type="AlphaFoldDB" id="A0AAE9ZUW1"/>
<dbReference type="Gene3D" id="3.40.50.150">
    <property type="entry name" value="Vaccinia Virus protein VP39"/>
    <property type="match status" value="1"/>
</dbReference>
<protein>
    <submittedName>
        <fullName evidence="2">Class I SAM-dependent methyltransferase</fullName>
    </submittedName>
</protein>
<reference evidence="2" key="1">
    <citation type="submission" date="2023-03" db="EMBL/GenBank/DDBJ databases">
        <title>Lomoglobus Profundus gen. nov., sp. nov., a novel member of the phylum Verrucomicrobia, isolated from deep-marine sediment of South China Sea.</title>
        <authorList>
            <person name="Ahmad T."/>
            <person name="Ishaq S.E."/>
            <person name="Wang F."/>
        </authorList>
    </citation>
    <scope>NUCLEOTIDE SEQUENCE</scope>
    <source>
        <strain evidence="2">LMO-M01</strain>
    </source>
</reference>
<dbReference type="KEGG" id="slom:PXH66_01635"/>
<name>A0AAE9ZUW1_9BACT</name>
<gene>
    <name evidence="2" type="ORF">PXH66_01635</name>
</gene>
<keyword evidence="2" id="KW-0808">Transferase</keyword>
<dbReference type="CDD" id="cd02440">
    <property type="entry name" value="AdoMet_MTases"/>
    <property type="match status" value="1"/>
</dbReference>
<dbReference type="EMBL" id="CP119075">
    <property type="protein sequence ID" value="WED65550.1"/>
    <property type="molecule type" value="Genomic_DNA"/>
</dbReference>
<evidence type="ECO:0000259" key="1">
    <source>
        <dbReference type="Pfam" id="PF08241"/>
    </source>
</evidence>
<dbReference type="GO" id="GO:0008757">
    <property type="term" value="F:S-adenosylmethionine-dependent methyltransferase activity"/>
    <property type="evidence" value="ECO:0007669"/>
    <property type="project" value="InterPro"/>
</dbReference>
<proteinExistence type="predicted"/>
<sequence>MPLPDYLSTYQSQLDRMIEEHGYDRAIELVVGGQFEEVSMLEKSLLIHLGLKPTDTLVDVGTGSGRLPYGLRDYLTGKFIGTDILEEALRFARDRCERRDWTFARTTDIEIPVPEHTADFVTFFSVFTHLLDEDIYRFLAAARRALRPDGRIVFSFLDFDCDTHWIIFQKTVEDTRPDRVLNKFTTKDTIRRLTRALGLREEQIRDGTDHWIPILEPVDCEDGRRLEGVVGFGQSVAVLSVFPENHYLTRYPDVAAAVAAGDFTSGAHHFDTCGFREGRSVG</sequence>
<dbReference type="InterPro" id="IPR013216">
    <property type="entry name" value="Methyltransf_11"/>
</dbReference>
<feature type="domain" description="Methyltransferase type 11" evidence="1">
    <location>
        <begin position="58"/>
        <end position="154"/>
    </location>
</feature>
<accession>A0AAE9ZUW1</accession>
<keyword evidence="3" id="KW-1185">Reference proteome</keyword>
<organism evidence="2 3">
    <name type="scientific">Synoicihabitans lomoniglobus</name>
    <dbReference type="NCBI Taxonomy" id="2909285"/>
    <lineage>
        <taxon>Bacteria</taxon>
        <taxon>Pseudomonadati</taxon>
        <taxon>Verrucomicrobiota</taxon>
        <taxon>Opitutia</taxon>
        <taxon>Opitutales</taxon>
        <taxon>Opitutaceae</taxon>
        <taxon>Synoicihabitans</taxon>
    </lineage>
</organism>
<dbReference type="SUPFAM" id="SSF53335">
    <property type="entry name" value="S-adenosyl-L-methionine-dependent methyltransferases"/>
    <property type="match status" value="1"/>
</dbReference>
<dbReference type="GO" id="GO:0032259">
    <property type="term" value="P:methylation"/>
    <property type="evidence" value="ECO:0007669"/>
    <property type="project" value="UniProtKB-KW"/>
</dbReference>
<dbReference type="Pfam" id="PF08241">
    <property type="entry name" value="Methyltransf_11"/>
    <property type="match status" value="1"/>
</dbReference>
<dbReference type="Proteomes" id="UP001218638">
    <property type="component" value="Chromosome"/>
</dbReference>
<dbReference type="PANTHER" id="PTHR43861">
    <property type="entry name" value="TRANS-ACONITATE 2-METHYLTRANSFERASE-RELATED"/>
    <property type="match status" value="1"/>
</dbReference>
<evidence type="ECO:0000313" key="3">
    <source>
        <dbReference type="Proteomes" id="UP001218638"/>
    </source>
</evidence>
<keyword evidence="2" id="KW-0489">Methyltransferase</keyword>
<evidence type="ECO:0000313" key="2">
    <source>
        <dbReference type="EMBL" id="WED65550.1"/>
    </source>
</evidence>
<dbReference type="InterPro" id="IPR029063">
    <property type="entry name" value="SAM-dependent_MTases_sf"/>
</dbReference>